<evidence type="ECO:0000259" key="5">
    <source>
        <dbReference type="Pfam" id="PF03135"/>
    </source>
</evidence>
<sequence>MLSAYRNELLVKRESLAGDYVPYTAHIDENTVKLRQGDFIQCFRLEGIAHETADDDDINTWHEQLNMFMRNINSPHIALYTHIIRKQSGEYVGGKYEPGFAHDLNEKYRKKVSSNNLFVNELYLTLLYRPQPMALARAFSKVDELSAQGRAQMNSLGIDKINALTKELEKHLNRYSPERLTTYEFKGNVYSEVLEFLQFLVNGYEQRFPLMRGNIQDTLVTSRPLFGREAMEFRAPDRSLIAAVLGIKEYPHPTVPGLFNELLHANYEFVLSQSFICLDKASARTTLKRQRDRLESTEDDATQQVDELADALNDLQSNKFTMGEHHLTLLIKADNVKALSNNIGEARAALADSGCVVAREDLALEAAFWSQLPGNFNYRPRPAPITSYNFVGMSAFHNYPTGKRTGNHWGDAVALLKTTSGAPYFFNYHRRDLGITFLCGQSGTGKTATQNFLSCMAEKFQATGIYFDKDRGSEIFILANGGKYFSLQTGIPTGFNPFALPKTPRWVDTLRRIIMACTRRDDLPFTSREERDITQAIEGVFGLSHGVRRFNQILSFLEPPEGDNIASRLLKWCHSDLGTGPLAWVFDNPVDLLDVKEGRLFGFDYTDFLDNPEVRTPIMMYLWSRFAELIDGRRLYMFIDEFWKALEDEYFQDELQNRYKTIRKQNWFLICATQSPADALRSKIAHTVIEQTATFIYLPNPQAKETDYTEGFNLTDREYQIIKTLPETSRQFLVKQGQNAVICELDLQGFEDELAVLSGTTANINLAESIIKKVGNDPTVWLPHFYEHRSTS</sequence>
<feature type="coiled-coil region" evidence="4">
    <location>
        <begin position="280"/>
        <end position="318"/>
    </location>
</feature>
<name>A0A4R3XWV1_9PROT</name>
<comment type="caution">
    <text evidence="6">The sequence shown here is derived from an EMBL/GenBank/DDBJ whole genome shotgun (WGS) entry which is preliminary data.</text>
</comment>
<dbReference type="InterPro" id="IPR027417">
    <property type="entry name" value="P-loop_NTPase"/>
</dbReference>
<organism evidence="6 7">
    <name type="scientific">Sulfurirhabdus autotrophica</name>
    <dbReference type="NCBI Taxonomy" id="1706046"/>
    <lineage>
        <taxon>Bacteria</taxon>
        <taxon>Pseudomonadati</taxon>
        <taxon>Pseudomonadota</taxon>
        <taxon>Betaproteobacteria</taxon>
        <taxon>Nitrosomonadales</taxon>
        <taxon>Sulfuricellaceae</taxon>
        <taxon>Sulfurirhabdus</taxon>
    </lineage>
</organism>
<dbReference type="OrthoDB" id="9816422at2"/>
<keyword evidence="3" id="KW-0067">ATP-binding</keyword>
<evidence type="ECO:0000256" key="4">
    <source>
        <dbReference type="SAM" id="Coils"/>
    </source>
</evidence>
<dbReference type="SUPFAM" id="SSF52540">
    <property type="entry name" value="P-loop containing nucleoside triphosphate hydrolases"/>
    <property type="match status" value="1"/>
</dbReference>
<evidence type="ECO:0000256" key="3">
    <source>
        <dbReference type="ARBA" id="ARBA00022840"/>
    </source>
</evidence>
<evidence type="ECO:0000313" key="6">
    <source>
        <dbReference type="EMBL" id="TCV82738.1"/>
    </source>
</evidence>
<feature type="domain" description="CagE TrbE VirB component of type IV transporter system central" evidence="5">
    <location>
        <begin position="179"/>
        <end position="381"/>
    </location>
</feature>
<protein>
    <submittedName>
        <fullName evidence="6">Type IV secretion system protein VirB4</fullName>
    </submittedName>
</protein>
<dbReference type="PANTHER" id="PTHR30121:SF12">
    <property type="entry name" value="TYPE IV SECRETION SYSTEM PROTEIN CAGE"/>
    <property type="match status" value="1"/>
</dbReference>
<keyword evidence="4" id="KW-0175">Coiled coil</keyword>
<evidence type="ECO:0000313" key="7">
    <source>
        <dbReference type="Proteomes" id="UP000295367"/>
    </source>
</evidence>
<dbReference type="InterPro" id="IPR018145">
    <property type="entry name" value="CagE_TrbE_VirB_cntrl_dom"/>
</dbReference>
<keyword evidence="7" id="KW-1185">Reference proteome</keyword>
<proteinExistence type="inferred from homology"/>
<evidence type="ECO:0000256" key="2">
    <source>
        <dbReference type="ARBA" id="ARBA00022741"/>
    </source>
</evidence>
<dbReference type="NCBIfam" id="TIGR00929">
    <property type="entry name" value="VirB4_CagE"/>
    <property type="match status" value="1"/>
</dbReference>
<accession>A0A4R3XWV1</accession>
<gene>
    <name evidence="6" type="ORF">EDC63_11955</name>
</gene>
<dbReference type="PANTHER" id="PTHR30121">
    <property type="entry name" value="UNCHARACTERIZED PROTEIN YJGR-RELATED"/>
    <property type="match status" value="1"/>
</dbReference>
<dbReference type="Gene3D" id="3.40.50.300">
    <property type="entry name" value="P-loop containing nucleotide triphosphate hydrolases"/>
    <property type="match status" value="1"/>
</dbReference>
<dbReference type="AlphaFoldDB" id="A0A4R3XWV1"/>
<dbReference type="RefSeq" id="WP_124944932.1">
    <property type="nucleotide sequence ID" value="NZ_BHVT01000004.1"/>
</dbReference>
<dbReference type="Proteomes" id="UP000295367">
    <property type="component" value="Unassembled WGS sequence"/>
</dbReference>
<evidence type="ECO:0000256" key="1">
    <source>
        <dbReference type="ARBA" id="ARBA00006512"/>
    </source>
</evidence>
<dbReference type="InterPro" id="IPR004346">
    <property type="entry name" value="CagE_TrbE_VirB"/>
</dbReference>
<dbReference type="InterPro" id="IPR051162">
    <property type="entry name" value="T4SS_component"/>
</dbReference>
<reference evidence="6 7" key="1">
    <citation type="submission" date="2019-03" db="EMBL/GenBank/DDBJ databases">
        <title>Genomic Encyclopedia of Type Strains, Phase IV (KMG-IV): sequencing the most valuable type-strain genomes for metagenomic binning, comparative biology and taxonomic classification.</title>
        <authorList>
            <person name="Goeker M."/>
        </authorList>
    </citation>
    <scope>NUCLEOTIDE SEQUENCE [LARGE SCALE GENOMIC DNA]</scope>
    <source>
        <strain evidence="6 7">DSM 100309</strain>
    </source>
</reference>
<dbReference type="Pfam" id="PF03135">
    <property type="entry name" value="CagE_TrbE_VirB"/>
    <property type="match status" value="1"/>
</dbReference>
<comment type="similarity">
    <text evidence="1">Belongs to the TrbE/VirB4 family.</text>
</comment>
<keyword evidence="2" id="KW-0547">Nucleotide-binding</keyword>
<dbReference type="GO" id="GO:0005524">
    <property type="term" value="F:ATP binding"/>
    <property type="evidence" value="ECO:0007669"/>
    <property type="project" value="UniProtKB-KW"/>
</dbReference>
<dbReference type="EMBL" id="SMCO01000019">
    <property type="protein sequence ID" value="TCV82738.1"/>
    <property type="molecule type" value="Genomic_DNA"/>
</dbReference>